<dbReference type="EMBL" id="BA000036">
    <property type="protein sequence ID" value="BAB98539.1"/>
    <property type="molecule type" value="Genomic_DNA"/>
</dbReference>
<accession>Q8NRA6</accession>
<evidence type="ECO:0000313" key="1">
    <source>
        <dbReference type="EMBL" id="BAB98539.1"/>
    </source>
</evidence>
<name>Q8NRA6_CORGL</name>
<dbReference type="AlphaFoldDB" id="Q8NRA6"/>
<organism evidence="1 2">
    <name type="scientific">Corynebacterium glutamicum (strain ATCC 13032 / DSM 20300 / JCM 1318 / BCRC 11384 / CCUG 27702 / LMG 3730 / NBRC 12168 / NCIMB 10025 / NRRL B-2784 / 534)</name>
    <dbReference type="NCBI Taxonomy" id="196627"/>
    <lineage>
        <taxon>Bacteria</taxon>
        <taxon>Bacillati</taxon>
        <taxon>Actinomycetota</taxon>
        <taxon>Actinomycetes</taxon>
        <taxon>Mycobacteriales</taxon>
        <taxon>Corynebacteriaceae</taxon>
        <taxon>Corynebacterium</taxon>
    </lineage>
</organism>
<sequence length="64" mass="7567">MVYWRLVVEGDLRGQGVPEWSRVSVEVVWVLKRDSRRVTFWGKWGRCETWVFADQGLTTNRPGK</sequence>
<dbReference type="Proteomes" id="UP000000582">
    <property type="component" value="Chromosome"/>
</dbReference>
<dbReference type="HOGENOM" id="CLU_2860109_0_0_11"/>
<dbReference type="BioCyc" id="CORYNE:G18NG-10718-MONOMER"/>
<reference evidence="2" key="1">
    <citation type="journal article" date="2003" name="Appl. Microbiol. Biotechnol.">
        <title>The Corynebacterium glutamicum genome: features and impacts on biotechnological processes.</title>
        <authorList>
            <person name="Ikeda M."/>
            <person name="Nakagawa S."/>
        </authorList>
    </citation>
    <scope>NUCLEOTIDE SEQUENCE [LARGE SCALE GENOMIC DNA]</scope>
    <source>
        <strain evidence="2">ATCC 13032 / DSM 20300 / BCRC 11384 / JCM 1318 / LMG 3730 / NCIMB 10025</strain>
    </source>
</reference>
<protein>
    <submittedName>
        <fullName evidence="1">Uncharacterized protein</fullName>
    </submittedName>
</protein>
<proteinExistence type="predicted"/>
<dbReference type="KEGG" id="cgl:Cgl1146"/>
<evidence type="ECO:0000313" key="2">
    <source>
        <dbReference type="Proteomes" id="UP000000582"/>
    </source>
</evidence>
<keyword evidence="2" id="KW-1185">Reference proteome</keyword>
<gene>
    <name evidence="1" type="ordered locus">Cgl1146</name>
</gene>